<keyword evidence="1" id="KW-1188">Viral release from host cell</keyword>
<feature type="region of interest" description="Disordered" evidence="3">
    <location>
        <begin position="1"/>
        <end position="32"/>
    </location>
</feature>
<comment type="caution">
    <text evidence="4">The sequence shown here is derived from an EMBL/GenBank/DDBJ whole genome shotgun (WGS) entry which is preliminary data.</text>
</comment>
<dbReference type="InterPro" id="IPR005335">
    <property type="entry name" value="Terminase_ssu"/>
</dbReference>
<evidence type="ECO:0000256" key="1">
    <source>
        <dbReference type="ARBA" id="ARBA00022612"/>
    </source>
</evidence>
<organism evidence="4 5">
    <name type="scientific">Undibacterium umbellatum</name>
    <dbReference type="NCBI Taxonomy" id="2762300"/>
    <lineage>
        <taxon>Bacteria</taxon>
        <taxon>Pseudomonadati</taxon>
        <taxon>Pseudomonadota</taxon>
        <taxon>Betaproteobacteria</taxon>
        <taxon>Burkholderiales</taxon>
        <taxon>Oxalobacteraceae</taxon>
        <taxon>Undibacterium</taxon>
    </lineage>
</organism>
<proteinExistence type="predicted"/>
<reference evidence="4 5" key="1">
    <citation type="submission" date="2020-08" db="EMBL/GenBank/DDBJ databases">
        <title>Novel species isolated from subtropical streams in China.</title>
        <authorList>
            <person name="Lu H."/>
        </authorList>
    </citation>
    <scope>NUCLEOTIDE SEQUENCE [LARGE SCALE GENOMIC DNA]</scope>
    <source>
        <strain evidence="4 5">NL8W</strain>
    </source>
</reference>
<dbReference type="EMBL" id="JACOFX010000001">
    <property type="protein sequence ID" value="MBC3906219.1"/>
    <property type="molecule type" value="Genomic_DNA"/>
</dbReference>
<dbReference type="Pfam" id="PF03592">
    <property type="entry name" value="Terminase_2"/>
    <property type="match status" value="1"/>
</dbReference>
<sequence length="220" mass="23596">MNKDQSISQQDSTETAQQAVKPSGNKKGADGLTDTQRLFLTEYLKDGNATKAAIRAGYSADTAGSQGSRLLKNERIQQAIQQAQQEVLEAVKHETGITLERTLREIARLAFFDPRQLFAADGNPLSIQELSDDTAAAVAGLDVTEEFAGTGKDRTFIGYTKKYKLADKKAALDMLMKHLGGYGEDNGQQGKAAAGTLAGLLQSMRGSGLKVVKKVNSADE</sequence>
<name>A0ABR6Z3V7_9BURK</name>
<dbReference type="PANTHER" id="PTHR41328:SF2">
    <property type="entry name" value="TERMINASE SMALL SUBUNIT"/>
    <property type="match status" value="1"/>
</dbReference>
<dbReference type="Proteomes" id="UP000646911">
    <property type="component" value="Unassembled WGS sequence"/>
</dbReference>
<protein>
    <submittedName>
        <fullName evidence="4">Terminase small subunit</fullName>
    </submittedName>
</protein>
<dbReference type="PANTHER" id="PTHR41328">
    <property type="entry name" value="TERMINASE SMALL SUBUNIT-RELATED"/>
    <property type="match status" value="1"/>
</dbReference>
<evidence type="ECO:0000313" key="5">
    <source>
        <dbReference type="Proteomes" id="UP000646911"/>
    </source>
</evidence>
<keyword evidence="2" id="KW-0231">Viral genome packaging</keyword>
<evidence type="ECO:0000313" key="4">
    <source>
        <dbReference type="EMBL" id="MBC3906219.1"/>
    </source>
</evidence>
<keyword evidence="5" id="KW-1185">Reference proteome</keyword>
<evidence type="ECO:0000256" key="2">
    <source>
        <dbReference type="ARBA" id="ARBA00023219"/>
    </source>
</evidence>
<dbReference type="InterPro" id="IPR038713">
    <property type="entry name" value="Terminase_Gp1_N_sf"/>
</dbReference>
<dbReference type="RefSeq" id="WP_186951457.1">
    <property type="nucleotide sequence ID" value="NZ_JACOFX010000001.1"/>
</dbReference>
<dbReference type="InterPro" id="IPR052404">
    <property type="entry name" value="SPP1-like_terminase"/>
</dbReference>
<feature type="compositionally biased region" description="Polar residues" evidence="3">
    <location>
        <begin position="1"/>
        <end position="20"/>
    </location>
</feature>
<accession>A0ABR6Z3V7</accession>
<evidence type="ECO:0000256" key="3">
    <source>
        <dbReference type="SAM" id="MobiDB-lite"/>
    </source>
</evidence>
<gene>
    <name evidence="4" type="ORF">H8L47_01425</name>
</gene>
<dbReference type="Gene3D" id="1.10.10.1400">
    <property type="entry name" value="Terminase, small subunit, N-terminal DNA-binding domain, HTH motif"/>
    <property type="match status" value="1"/>
</dbReference>